<proteinExistence type="predicted"/>
<sequence length="237" mass="25033">MFRIEVDDDENRTRDTRLAHKPGQHRRKDGLSVRPASRPLGDVTNKASQALGTSSESAPAQQVVARRRAKLGDITNKGLPPVESFSLCEPSKPQSYDRSGLDPDGCAAAALALIAPCFATSSFGTPCADKWTATRFEGLPTPQLLRAFEDAAPLPPLSSLAAVVASPAQPRASVTGPSVGGRELLSAEIDGFCVPPAAGELCVPAEEAVPEEMFSRVQISADSDDADSDMDMELESD</sequence>
<reference evidence="2" key="1">
    <citation type="submission" date="2021-01" db="EMBL/GenBank/DDBJ databases">
        <authorList>
            <person name="Corre E."/>
            <person name="Pelletier E."/>
            <person name="Niang G."/>
            <person name="Scheremetjew M."/>
            <person name="Finn R."/>
            <person name="Kale V."/>
            <person name="Holt S."/>
            <person name="Cochrane G."/>
            <person name="Meng A."/>
            <person name="Brown T."/>
            <person name="Cohen L."/>
        </authorList>
    </citation>
    <scope>NUCLEOTIDE SEQUENCE</scope>
    <source>
        <strain evidence="2">PLY182g</strain>
    </source>
</reference>
<accession>A0A7S0L5J8</accession>
<evidence type="ECO:0000256" key="1">
    <source>
        <dbReference type="SAM" id="MobiDB-lite"/>
    </source>
</evidence>
<gene>
    <name evidence="2" type="ORF">CPEL01642_LOCUS3477</name>
</gene>
<feature type="compositionally biased region" description="Acidic residues" evidence="1">
    <location>
        <begin position="1"/>
        <end position="10"/>
    </location>
</feature>
<feature type="region of interest" description="Disordered" evidence="1">
    <location>
        <begin position="1"/>
        <end position="61"/>
    </location>
</feature>
<feature type="compositionally biased region" description="Basic residues" evidence="1">
    <location>
        <begin position="19"/>
        <end position="28"/>
    </location>
</feature>
<feature type="compositionally biased region" description="Acidic residues" evidence="1">
    <location>
        <begin position="222"/>
        <end position="237"/>
    </location>
</feature>
<dbReference type="EMBL" id="HBEY01007154">
    <property type="protein sequence ID" value="CAD8600147.1"/>
    <property type="molecule type" value="Transcribed_RNA"/>
</dbReference>
<feature type="region of interest" description="Disordered" evidence="1">
    <location>
        <begin position="217"/>
        <end position="237"/>
    </location>
</feature>
<evidence type="ECO:0000313" key="2">
    <source>
        <dbReference type="EMBL" id="CAD8600147.1"/>
    </source>
</evidence>
<feature type="compositionally biased region" description="Polar residues" evidence="1">
    <location>
        <begin position="45"/>
        <end position="59"/>
    </location>
</feature>
<organism evidence="2">
    <name type="scientific">Coccolithus braarudii</name>
    <dbReference type="NCBI Taxonomy" id="221442"/>
    <lineage>
        <taxon>Eukaryota</taxon>
        <taxon>Haptista</taxon>
        <taxon>Haptophyta</taxon>
        <taxon>Prymnesiophyceae</taxon>
        <taxon>Coccolithales</taxon>
        <taxon>Coccolithaceae</taxon>
        <taxon>Coccolithus</taxon>
    </lineage>
</organism>
<protein>
    <submittedName>
        <fullName evidence="2">Uncharacterized protein</fullName>
    </submittedName>
</protein>
<name>A0A7S0L5J8_9EUKA</name>
<dbReference type="AlphaFoldDB" id="A0A7S0L5J8"/>